<accession>A0A9Y2AH24</accession>
<dbReference type="RefSeq" id="WP_147669742.1">
    <property type="nucleotide sequence ID" value="NZ_CP120678.1"/>
</dbReference>
<dbReference type="EMBL" id="CP120678">
    <property type="protein sequence ID" value="WIW69944.1"/>
    <property type="molecule type" value="Genomic_DNA"/>
</dbReference>
<proteinExistence type="predicted"/>
<feature type="compositionally biased region" description="Low complexity" evidence="1">
    <location>
        <begin position="29"/>
        <end position="47"/>
    </location>
</feature>
<sequence length="90" mass="9606">MKTNKNKTADSKKKYGTMTASADANNDYTSSTGSNSATSSITSESMSEYGTMTALEDSNKDYKKNSQSSQKSSTPNQGSLTSSYDSNQQS</sequence>
<dbReference type="Proteomes" id="UP001243623">
    <property type="component" value="Chromosome"/>
</dbReference>
<dbReference type="KEGG" id="sgbi:P3F81_08445"/>
<protein>
    <submittedName>
        <fullName evidence="2">Uncharacterized protein</fullName>
    </submittedName>
</protein>
<name>A0A9Y2AH24_9FIRM</name>
<keyword evidence="3" id="KW-1185">Reference proteome</keyword>
<evidence type="ECO:0000313" key="3">
    <source>
        <dbReference type="Proteomes" id="UP001243623"/>
    </source>
</evidence>
<feature type="compositionally biased region" description="Polar residues" evidence="1">
    <location>
        <begin position="18"/>
        <end position="28"/>
    </location>
</feature>
<organism evidence="2 3">
    <name type="scientific">Selenobaculum gibii</name>
    <dbReference type="NCBI Taxonomy" id="3054208"/>
    <lineage>
        <taxon>Bacteria</taxon>
        <taxon>Bacillati</taxon>
        <taxon>Bacillota</taxon>
        <taxon>Negativicutes</taxon>
        <taxon>Selenomonadales</taxon>
        <taxon>Selenomonadaceae</taxon>
        <taxon>Selenobaculum</taxon>
    </lineage>
</organism>
<gene>
    <name evidence="2" type="ORF">P3F81_08445</name>
</gene>
<reference evidence="2" key="1">
    <citation type="submission" date="2023-03" db="EMBL/GenBank/DDBJ databases">
        <title>Selenobaculum gbiensis gen. nov. sp. nov., a new bacterium isolated from the gut microbiota of IBD patient.</title>
        <authorList>
            <person name="Yeo S."/>
            <person name="Park H."/>
            <person name="Huh C.S."/>
        </authorList>
    </citation>
    <scope>NUCLEOTIDE SEQUENCE</scope>
    <source>
        <strain evidence="2">ICN-92133</strain>
    </source>
</reference>
<feature type="region of interest" description="Disordered" evidence="1">
    <location>
        <begin position="1"/>
        <end position="90"/>
    </location>
</feature>
<evidence type="ECO:0000256" key="1">
    <source>
        <dbReference type="SAM" id="MobiDB-lite"/>
    </source>
</evidence>
<feature type="compositionally biased region" description="Polar residues" evidence="1">
    <location>
        <begin position="74"/>
        <end position="90"/>
    </location>
</feature>
<dbReference type="AlphaFoldDB" id="A0A9Y2AH24"/>
<evidence type="ECO:0000313" key="2">
    <source>
        <dbReference type="EMBL" id="WIW69944.1"/>
    </source>
</evidence>